<evidence type="ECO:0000313" key="3">
    <source>
        <dbReference type="Proteomes" id="UP000196317"/>
    </source>
</evidence>
<reference evidence="1 3" key="1">
    <citation type="submission" date="2017-04" db="EMBL/GenBank/DDBJ databases">
        <title>Complete genome of Campylobacter concisus ATCC 33237T and draft genomes for an additional eight well characterized C. concisus strains.</title>
        <authorList>
            <person name="Cornelius A.J."/>
            <person name="Miller W.G."/>
            <person name="Lastovica A.J."/>
            <person name="On S.L."/>
            <person name="French N.P."/>
            <person name="Vandenberg O."/>
            <person name="Biggs P.J."/>
        </authorList>
    </citation>
    <scope>NUCLEOTIDE SEQUENCE [LARGE SCALE GENOMIC DNA]</scope>
    <source>
        <strain evidence="1 3">CCUG 19995</strain>
    </source>
</reference>
<gene>
    <name evidence="2" type="ORF">B9N65_01215</name>
    <name evidence="1" type="ORF">B9N65_09710</name>
</gene>
<protein>
    <recommendedName>
        <fullName evidence="4">AAA domain-containing protein</fullName>
    </recommendedName>
</protein>
<dbReference type="EMBL" id="NDYN01000001">
    <property type="protein sequence ID" value="OUT08990.1"/>
    <property type="molecule type" value="Genomic_DNA"/>
</dbReference>
<dbReference type="SUPFAM" id="SSF52540">
    <property type="entry name" value="P-loop containing nucleoside triphosphate hydrolases"/>
    <property type="match status" value="1"/>
</dbReference>
<dbReference type="Proteomes" id="UP000196317">
    <property type="component" value="Unassembled WGS sequence"/>
</dbReference>
<dbReference type="RefSeq" id="WP_087582487.1">
    <property type="nucleotide sequence ID" value="NZ_NDYN01000001.1"/>
</dbReference>
<name>A0A1Y5ME19_9BACT</name>
<evidence type="ECO:0000313" key="2">
    <source>
        <dbReference type="EMBL" id="OUT08990.1"/>
    </source>
</evidence>
<dbReference type="InterPro" id="IPR027417">
    <property type="entry name" value="P-loop_NTPase"/>
</dbReference>
<organism evidence="1 3">
    <name type="scientific">Campylobacter concisus</name>
    <dbReference type="NCBI Taxonomy" id="199"/>
    <lineage>
        <taxon>Bacteria</taxon>
        <taxon>Pseudomonadati</taxon>
        <taxon>Campylobacterota</taxon>
        <taxon>Epsilonproteobacteria</taxon>
        <taxon>Campylobacterales</taxon>
        <taxon>Campylobacteraceae</taxon>
        <taxon>Campylobacter</taxon>
    </lineage>
</organism>
<dbReference type="Pfam" id="PF13479">
    <property type="entry name" value="AAA_24"/>
    <property type="match status" value="1"/>
</dbReference>
<comment type="caution">
    <text evidence="1">The sequence shown here is derived from an EMBL/GenBank/DDBJ whole genome shotgun (WGS) entry which is preliminary data.</text>
</comment>
<dbReference type="EMBL" id="NDYN01000010">
    <property type="protein sequence ID" value="OUT06846.1"/>
    <property type="molecule type" value="Genomic_DNA"/>
</dbReference>
<evidence type="ECO:0008006" key="4">
    <source>
        <dbReference type="Google" id="ProtNLM"/>
    </source>
</evidence>
<dbReference type="AlphaFoldDB" id="A0A1Y5ME19"/>
<accession>A0A1Y5ME19</accession>
<evidence type="ECO:0000313" key="1">
    <source>
        <dbReference type="EMBL" id="OUT06846.1"/>
    </source>
</evidence>
<proteinExistence type="predicted"/>
<sequence>MSTKILVSGYEASGKSTLTSQIKNALVINFDKKEYSFNVPHANFKNYEGMESVITFINDKIKAYKEKFKEFPKFIVIDTVTQLYAAMTRYNSVKYTGFKIHEQNNIDTLDLNNYIENVLIANGVSVVIVAHTMVDEKSDRHIIPAQGQFAKAGSWLSIVNDSLFIEKSSGKLVVYFTSFKYPARTTLKDLPDKVGINEFDINEYLNKLVNAKNEIEEYIL</sequence>